<protein>
    <submittedName>
        <fullName evidence="1">Uncharacterized protein</fullName>
    </submittedName>
</protein>
<keyword evidence="2" id="KW-1185">Reference proteome</keyword>
<dbReference type="KEGG" id="chyd:H4K34_17120"/>
<dbReference type="EMBL" id="CP060139">
    <property type="protein sequence ID" value="QNR24071.1"/>
    <property type="molecule type" value="Genomic_DNA"/>
</dbReference>
<reference evidence="1 2" key="1">
    <citation type="submission" date="2020-08" db="EMBL/GenBank/DDBJ databases">
        <title>Croceimicrobium hydrocarbonivorans gen. nov., sp. nov., a novel marine bacterium isolated from a bacterial consortium that degrades polyethylene terephthalate.</title>
        <authorList>
            <person name="Liu R."/>
        </authorList>
    </citation>
    <scope>NUCLEOTIDE SEQUENCE [LARGE SCALE GENOMIC DNA]</scope>
    <source>
        <strain evidence="1 2">A20-9</strain>
    </source>
</reference>
<sequence>MGLITDFLFGRKKSINDPLLGTLTTRVKSTKLKKDYSWITSYLFDHQAKESFLLLEGNALGPFPSQLQAAQSLIKGFESMKSQIDLELQKEEQKSLKYKDWQSKLYLAAIYPNHSKSNALELNFEALDENDNHFFSCTWQDGKISELELK</sequence>
<dbReference type="AlphaFoldDB" id="A0A7H0VEC3"/>
<dbReference type="RefSeq" id="WP_210758604.1">
    <property type="nucleotide sequence ID" value="NZ_CP060139.1"/>
</dbReference>
<dbReference type="Proteomes" id="UP000516305">
    <property type="component" value="Chromosome"/>
</dbReference>
<evidence type="ECO:0000313" key="1">
    <source>
        <dbReference type="EMBL" id="QNR24071.1"/>
    </source>
</evidence>
<proteinExistence type="predicted"/>
<name>A0A7H0VEC3_9FLAO</name>
<evidence type="ECO:0000313" key="2">
    <source>
        <dbReference type="Proteomes" id="UP000516305"/>
    </source>
</evidence>
<accession>A0A7H0VEC3</accession>
<organism evidence="1 2">
    <name type="scientific">Croceimicrobium hydrocarbonivorans</name>
    <dbReference type="NCBI Taxonomy" id="2761580"/>
    <lineage>
        <taxon>Bacteria</taxon>
        <taxon>Pseudomonadati</taxon>
        <taxon>Bacteroidota</taxon>
        <taxon>Flavobacteriia</taxon>
        <taxon>Flavobacteriales</taxon>
        <taxon>Owenweeksiaceae</taxon>
        <taxon>Croceimicrobium</taxon>
    </lineage>
</organism>
<gene>
    <name evidence="1" type="ORF">H4K34_17120</name>
</gene>